<dbReference type="InterPro" id="IPR008969">
    <property type="entry name" value="CarboxyPept-like_regulatory"/>
</dbReference>
<keyword evidence="6 8" id="KW-0472">Membrane</keyword>
<dbReference type="NCBIfam" id="TIGR04057">
    <property type="entry name" value="SusC_RagA_signa"/>
    <property type="match status" value="1"/>
</dbReference>
<dbReference type="InterPro" id="IPR012910">
    <property type="entry name" value="Plug_dom"/>
</dbReference>
<name>A0A848GKZ6_9BACT</name>
<dbReference type="Gene3D" id="2.60.40.1120">
    <property type="entry name" value="Carboxypeptidase-like, regulatory domain"/>
    <property type="match status" value="1"/>
</dbReference>
<dbReference type="NCBIfam" id="TIGR04056">
    <property type="entry name" value="OMP_RagA_SusC"/>
    <property type="match status" value="1"/>
</dbReference>
<evidence type="ECO:0000256" key="3">
    <source>
        <dbReference type="ARBA" id="ARBA00022452"/>
    </source>
</evidence>
<dbReference type="EMBL" id="JABBGC010000002">
    <property type="protein sequence ID" value="NML39084.1"/>
    <property type="molecule type" value="Genomic_DNA"/>
</dbReference>
<dbReference type="InterPro" id="IPR023996">
    <property type="entry name" value="TonB-dep_OMP_SusC/RagA"/>
</dbReference>
<keyword evidence="5" id="KW-0732">Signal</keyword>
<dbReference type="RefSeq" id="WP_169226197.1">
    <property type="nucleotide sequence ID" value="NZ_JABBGC010000002.1"/>
</dbReference>
<dbReference type="Gene3D" id="2.40.170.20">
    <property type="entry name" value="TonB-dependent receptor, beta-barrel domain"/>
    <property type="match status" value="1"/>
</dbReference>
<accession>A0A848GKZ6</accession>
<dbReference type="GO" id="GO:0044718">
    <property type="term" value="P:siderophore transmembrane transport"/>
    <property type="evidence" value="ECO:0007669"/>
    <property type="project" value="TreeGrafter"/>
</dbReference>
<dbReference type="InterPro" id="IPR036942">
    <property type="entry name" value="Beta-barrel_TonB_sf"/>
</dbReference>
<keyword evidence="2 8" id="KW-0813">Transport</keyword>
<dbReference type="Proteomes" id="UP000583266">
    <property type="component" value="Unassembled WGS sequence"/>
</dbReference>
<dbReference type="Pfam" id="PF07715">
    <property type="entry name" value="Plug"/>
    <property type="match status" value="1"/>
</dbReference>
<evidence type="ECO:0000313" key="10">
    <source>
        <dbReference type="EMBL" id="NML39084.1"/>
    </source>
</evidence>
<keyword evidence="4 8" id="KW-0812">Transmembrane</keyword>
<evidence type="ECO:0000259" key="9">
    <source>
        <dbReference type="Pfam" id="PF07715"/>
    </source>
</evidence>
<comment type="similarity">
    <text evidence="8">Belongs to the TonB-dependent receptor family.</text>
</comment>
<evidence type="ECO:0000256" key="5">
    <source>
        <dbReference type="ARBA" id="ARBA00022729"/>
    </source>
</evidence>
<evidence type="ECO:0000256" key="6">
    <source>
        <dbReference type="ARBA" id="ARBA00023136"/>
    </source>
</evidence>
<dbReference type="Gene3D" id="2.170.130.10">
    <property type="entry name" value="TonB-dependent receptor, plug domain"/>
    <property type="match status" value="1"/>
</dbReference>
<dbReference type="Pfam" id="PF13715">
    <property type="entry name" value="CarbopepD_reg_2"/>
    <property type="match status" value="1"/>
</dbReference>
<evidence type="ECO:0000256" key="1">
    <source>
        <dbReference type="ARBA" id="ARBA00004571"/>
    </source>
</evidence>
<reference evidence="10 11" key="1">
    <citation type="submission" date="2020-04" db="EMBL/GenBank/DDBJ databases">
        <title>Chitinophaga sp. G-6-1-13 sp. nov., isolated from soil.</title>
        <authorList>
            <person name="Dahal R.H."/>
            <person name="Chaudhary D.K."/>
        </authorList>
    </citation>
    <scope>NUCLEOTIDE SEQUENCE [LARGE SCALE GENOMIC DNA]</scope>
    <source>
        <strain evidence="10 11">G-6-1-13</strain>
    </source>
</reference>
<feature type="domain" description="TonB-dependent receptor plug" evidence="9">
    <location>
        <begin position="120"/>
        <end position="248"/>
    </location>
</feature>
<dbReference type="InterPro" id="IPR023997">
    <property type="entry name" value="TonB-dep_OMP_SusC/RagA_CS"/>
</dbReference>
<dbReference type="InterPro" id="IPR037066">
    <property type="entry name" value="Plug_dom_sf"/>
</dbReference>
<keyword evidence="7 8" id="KW-0998">Cell outer membrane</keyword>
<dbReference type="InterPro" id="IPR039426">
    <property type="entry name" value="TonB-dep_rcpt-like"/>
</dbReference>
<evidence type="ECO:0000313" key="11">
    <source>
        <dbReference type="Proteomes" id="UP000583266"/>
    </source>
</evidence>
<dbReference type="PANTHER" id="PTHR30069">
    <property type="entry name" value="TONB-DEPENDENT OUTER MEMBRANE RECEPTOR"/>
    <property type="match status" value="1"/>
</dbReference>
<dbReference type="PROSITE" id="PS52016">
    <property type="entry name" value="TONB_DEPENDENT_REC_3"/>
    <property type="match status" value="1"/>
</dbReference>
<comment type="caution">
    <text evidence="10">The sequence shown here is derived from an EMBL/GenBank/DDBJ whole genome shotgun (WGS) entry which is preliminary data.</text>
</comment>
<keyword evidence="11" id="KW-1185">Reference proteome</keyword>
<dbReference type="AlphaFoldDB" id="A0A848GKZ6"/>
<evidence type="ECO:0000256" key="7">
    <source>
        <dbReference type="ARBA" id="ARBA00023237"/>
    </source>
</evidence>
<evidence type="ECO:0000256" key="2">
    <source>
        <dbReference type="ARBA" id="ARBA00022448"/>
    </source>
</evidence>
<keyword evidence="3 8" id="KW-1134">Transmembrane beta strand</keyword>
<proteinExistence type="inferred from homology"/>
<dbReference type="GO" id="GO:0009279">
    <property type="term" value="C:cell outer membrane"/>
    <property type="evidence" value="ECO:0007669"/>
    <property type="project" value="UniProtKB-SubCell"/>
</dbReference>
<dbReference type="GO" id="GO:0015344">
    <property type="term" value="F:siderophore uptake transmembrane transporter activity"/>
    <property type="evidence" value="ECO:0007669"/>
    <property type="project" value="TreeGrafter"/>
</dbReference>
<evidence type="ECO:0000256" key="4">
    <source>
        <dbReference type="ARBA" id="ARBA00022692"/>
    </source>
</evidence>
<dbReference type="SUPFAM" id="SSF56935">
    <property type="entry name" value="Porins"/>
    <property type="match status" value="1"/>
</dbReference>
<protein>
    <submittedName>
        <fullName evidence="10">SusC/RagA family TonB-linked outer membrane protein</fullName>
    </submittedName>
</protein>
<gene>
    <name evidence="10" type="ORF">HHL17_17920</name>
</gene>
<comment type="subcellular location">
    <subcellularLocation>
        <location evidence="1 8">Cell outer membrane</location>
        <topology evidence="1 8">Multi-pass membrane protein</topology>
    </subcellularLocation>
</comment>
<dbReference type="SUPFAM" id="SSF49464">
    <property type="entry name" value="Carboxypeptidase regulatory domain-like"/>
    <property type="match status" value="1"/>
</dbReference>
<sequence>MKSICTLMLVVGAFLFIPFSHLHAQPRMLKGRVTAAATNTALPGVTVQVKGTSRGTTTDPDGNFRIEIPVGPSILVFSFIGYLTHEVPMRGQAIVNVALQPDTRSLEQVVVTAMGIKKEKRAIGYAIQDVSGADLTQSKQSNVVNALQGKVAGVQISSGGGAPGQGSRILIRGINSLDPTRDNQPLFVIDGITMDNNTYTDIGNAGGADTRGMSNRASDINPDDIESISVLKGGAATALYGLRAASGAVIITTKSGKAGRTRVSFTTTAGFDKVGKTPDVQLQYSQGNNGQYDNQSFWPAWGPSVEDARKLDPDHPASLYNNYKQAYNTGSQYRNTLAISGGTEKVVYAASLSQFNQNGVIPFSNYQNYSARVNGDIRFSEKVKMGVSLNYINSGGNRANADRYGEQMIYWSPRWNMRNYIKPDGTQQTYGATDNPIYTLYTNRYGDNVNRLIGNINFTYSPFKWLDILYRAGTDFYTDNRRHTGPGPKGITGEVVNTDNGFGFVHEYMTNQRSLSSTLILNFKNKVTPKLTSDLKLGHDLFDRHLKRLATEGDTLDIPDLLIMQNAKKIVSTQYIEKYYLIGLFGDWTLSWDRWLYLTLSGRTDISSSLPVGHRAFFYPSVSLSYLFTEHLKVPDNILSYGKVRASWARVGKDALPYNTGSGYIPLTDGPIDNNVIGWTRANRYGDAQLKPEFTNTFEVGAELRFLHDRIGVDFAWYTSKSTDLLIPVKLSSATGYEDFYTNAGSIRNRGVEIAFNATPIKKTKFQWDMRINFSANRNEVLSLGKGLSEVVVGDQFGYAGSTATMKYLPGYPVGAIFGTSYLRYTGGQPDNSILIDYSRPIQIAASGNLAGFPMINSGQKYLGNSQPKWIGAITNTFTYGPLTLSVLIDTRQGAKKYNQLANFMAAFGESAVTADRFTSKVFDGVLPNGTPNSQVVYLQQAKGPDGRNYGGGFYRNIYRGVTENFVENASWIRLRNVSLSWQLPSRFLSRTHLISAASLTFTGNNLWLHTKYTGFDPESSSLNAGSNIDAFAGFTYPTTRSYMASLNVNF</sequence>
<evidence type="ECO:0000256" key="8">
    <source>
        <dbReference type="PROSITE-ProRule" id="PRU01360"/>
    </source>
</evidence>
<organism evidence="10 11">
    <name type="scientific">Chitinophaga fulva</name>
    <dbReference type="NCBI Taxonomy" id="2728842"/>
    <lineage>
        <taxon>Bacteria</taxon>
        <taxon>Pseudomonadati</taxon>
        <taxon>Bacteroidota</taxon>
        <taxon>Chitinophagia</taxon>
        <taxon>Chitinophagales</taxon>
        <taxon>Chitinophagaceae</taxon>
        <taxon>Chitinophaga</taxon>
    </lineage>
</organism>
<dbReference type="PANTHER" id="PTHR30069:SF29">
    <property type="entry name" value="HEMOGLOBIN AND HEMOGLOBIN-HAPTOGLOBIN-BINDING PROTEIN 1-RELATED"/>
    <property type="match status" value="1"/>
</dbReference>